<gene>
    <name evidence="2" type="ORF">FNAPI_10784</name>
</gene>
<evidence type="ECO:0000313" key="2">
    <source>
        <dbReference type="EMBL" id="KAF5539560.1"/>
    </source>
</evidence>
<evidence type="ECO:0000259" key="1">
    <source>
        <dbReference type="PROSITE" id="PS50181"/>
    </source>
</evidence>
<organism evidence="2 3">
    <name type="scientific">Fusarium napiforme</name>
    <dbReference type="NCBI Taxonomy" id="42672"/>
    <lineage>
        <taxon>Eukaryota</taxon>
        <taxon>Fungi</taxon>
        <taxon>Dikarya</taxon>
        <taxon>Ascomycota</taxon>
        <taxon>Pezizomycotina</taxon>
        <taxon>Sordariomycetes</taxon>
        <taxon>Hypocreomycetidae</taxon>
        <taxon>Hypocreales</taxon>
        <taxon>Nectriaceae</taxon>
        <taxon>Fusarium</taxon>
        <taxon>Fusarium fujikuroi species complex</taxon>
    </lineage>
</organism>
<evidence type="ECO:0000313" key="3">
    <source>
        <dbReference type="Proteomes" id="UP000574317"/>
    </source>
</evidence>
<keyword evidence="3" id="KW-1185">Reference proteome</keyword>
<protein>
    <submittedName>
        <fullName evidence="2">F-box domain-containing protein</fullName>
    </submittedName>
</protein>
<reference evidence="2 3" key="1">
    <citation type="submission" date="2020-05" db="EMBL/GenBank/DDBJ databases">
        <title>Identification and distribution of gene clusters putatively required for synthesis of sphingolipid metabolism inhibitors in phylogenetically diverse species of the filamentous fungus Fusarium.</title>
        <authorList>
            <person name="Kim H.-S."/>
            <person name="Busman M."/>
            <person name="Brown D.W."/>
            <person name="Divon H."/>
            <person name="Uhlig S."/>
            <person name="Proctor R.H."/>
        </authorList>
    </citation>
    <scope>NUCLEOTIDE SEQUENCE [LARGE SCALE GENOMIC DNA]</scope>
    <source>
        <strain evidence="2 3">NRRL 25196</strain>
    </source>
</reference>
<sequence>MSTNSSSHSLLGLPVDVLICILDHAELCDLYWLSQTCKSMQRLAKRDFRTIVNNTNAEDKAEFLLGLAYVLPDHFFCVNYCMLHTVDSHAPLLMSPHCCDYSVNHGRICAAGFDLQYQHVQLALKYNRLGGSYRDALAPLMRTHYQSVSGGLLGPNMHSSATPEIKNGHFLLHEEWKLEASLTQSVRVPDVYLPICSHIILLGRRPTVDPTAEISGTVWGLVRHVPPLENLEVGRSYAPRGSCQTCSTSYAFSVSKANGVVLNTTHDYGSFNSLDEWKRRSLETPVIWATTSWDFAFAENDTGEFEEVILEDRPVLWL</sequence>
<comment type="caution">
    <text evidence="2">The sequence shown here is derived from an EMBL/GenBank/DDBJ whole genome shotgun (WGS) entry which is preliminary data.</text>
</comment>
<proteinExistence type="predicted"/>
<dbReference type="EMBL" id="JAAOAO010000485">
    <property type="protein sequence ID" value="KAF5539560.1"/>
    <property type="molecule type" value="Genomic_DNA"/>
</dbReference>
<accession>A0A8H5MTH1</accession>
<dbReference type="InterPro" id="IPR001810">
    <property type="entry name" value="F-box_dom"/>
</dbReference>
<dbReference type="InterPro" id="IPR036047">
    <property type="entry name" value="F-box-like_dom_sf"/>
</dbReference>
<dbReference type="Proteomes" id="UP000574317">
    <property type="component" value="Unassembled WGS sequence"/>
</dbReference>
<dbReference type="Pfam" id="PF00646">
    <property type="entry name" value="F-box"/>
    <property type="match status" value="1"/>
</dbReference>
<feature type="domain" description="F-box" evidence="1">
    <location>
        <begin position="7"/>
        <end position="51"/>
    </location>
</feature>
<dbReference type="AlphaFoldDB" id="A0A8H5MTH1"/>
<dbReference type="SUPFAM" id="SSF81383">
    <property type="entry name" value="F-box domain"/>
    <property type="match status" value="1"/>
</dbReference>
<dbReference type="PROSITE" id="PS50181">
    <property type="entry name" value="FBOX"/>
    <property type="match status" value="1"/>
</dbReference>
<name>A0A8H5MTH1_9HYPO</name>